<dbReference type="Proteomes" id="UP001152519">
    <property type="component" value="Unassembled WGS sequence"/>
</dbReference>
<evidence type="ECO:0000256" key="5">
    <source>
        <dbReference type="ARBA" id="ARBA00023210"/>
    </source>
</evidence>
<keyword evidence="8" id="KW-1185">Reference proteome</keyword>
<dbReference type="GO" id="GO:0000917">
    <property type="term" value="P:division septum assembly"/>
    <property type="evidence" value="ECO:0007669"/>
    <property type="project" value="UniProtKB-KW"/>
</dbReference>
<comment type="subcellular location">
    <subcellularLocation>
        <location evidence="1">Cell septum</location>
    </subcellularLocation>
</comment>
<accession>A0A9W4DMT8</accession>
<evidence type="ECO:0000256" key="4">
    <source>
        <dbReference type="ARBA" id="ARBA00022969"/>
    </source>
</evidence>
<dbReference type="RefSeq" id="WP_251483845.1">
    <property type="nucleotide sequence ID" value="NZ_CAJSLV010000001.1"/>
</dbReference>
<dbReference type="AlphaFoldDB" id="A0A9W4DMT8"/>
<dbReference type="InterPro" id="IPR006776">
    <property type="entry name" value="SsgB"/>
</dbReference>
<keyword evidence="5" id="KW-0717">Septation</keyword>
<dbReference type="Pfam" id="PF04686">
    <property type="entry name" value="SsgA"/>
    <property type="match status" value="1"/>
</dbReference>
<reference evidence="7" key="1">
    <citation type="submission" date="2021-05" db="EMBL/GenBank/DDBJ databases">
        <authorList>
            <person name="Arsene-Ploetze F."/>
        </authorList>
    </citation>
    <scope>NUCLEOTIDE SEQUENCE</scope>
    <source>
        <strain evidence="7">DSM 42138</strain>
    </source>
</reference>
<dbReference type="InterPro" id="IPR038658">
    <property type="entry name" value="SsgB_sf"/>
</dbReference>
<evidence type="ECO:0000313" key="7">
    <source>
        <dbReference type="EMBL" id="CAG6390801.1"/>
    </source>
</evidence>
<comment type="similarity">
    <text evidence="2">Belongs to the SsgA family.</text>
</comment>
<keyword evidence="3 7" id="KW-0132">Cell division</keyword>
<evidence type="ECO:0000313" key="8">
    <source>
        <dbReference type="Proteomes" id="UP001152519"/>
    </source>
</evidence>
<dbReference type="EMBL" id="CAJSLV010000001">
    <property type="protein sequence ID" value="CAG6390801.1"/>
    <property type="molecule type" value="Genomic_DNA"/>
</dbReference>
<dbReference type="GO" id="GO:0030435">
    <property type="term" value="P:sporulation resulting in formation of a cellular spore"/>
    <property type="evidence" value="ECO:0007669"/>
    <property type="project" value="UniProtKB-KW"/>
</dbReference>
<evidence type="ECO:0000256" key="3">
    <source>
        <dbReference type="ARBA" id="ARBA00022618"/>
    </source>
</evidence>
<dbReference type="Gene3D" id="2.30.31.20">
    <property type="entry name" value="Sporulation-specific cell division protein SsgB"/>
    <property type="match status" value="1"/>
</dbReference>
<keyword evidence="6" id="KW-0131">Cell cycle</keyword>
<dbReference type="GO" id="GO:0030428">
    <property type="term" value="C:cell septum"/>
    <property type="evidence" value="ECO:0007669"/>
    <property type="project" value="UniProtKB-SubCell"/>
</dbReference>
<organism evidence="7 8">
    <name type="scientific">Actinacidiphila cocklensis</name>
    <dbReference type="NCBI Taxonomy" id="887465"/>
    <lineage>
        <taxon>Bacteria</taxon>
        <taxon>Bacillati</taxon>
        <taxon>Actinomycetota</taxon>
        <taxon>Actinomycetes</taxon>
        <taxon>Kitasatosporales</taxon>
        <taxon>Streptomycetaceae</taxon>
        <taxon>Actinacidiphila</taxon>
    </lineage>
</organism>
<evidence type="ECO:0000256" key="6">
    <source>
        <dbReference type="ARBA" id="ARBA00023306"/>
    </source>
</evidence>
<name>A0A9W4DMT8_9ACTN</name>
<keyword evidence="4" id="KW-0749">Sporulation</keyword>
<evidence type="ECO:0000256" key="2">
    <source>
        <dbReference type="ARBA" id="ARBA00009323"/>
    </source>
</evidence>
<comment type="caution">
    <text evidence="7">The sequence shown here is derived from an EMBL/GenBank/DDBJ whole genome shotgun (WGS) entry which is preliminary data.</text>
</comment>
<sequence>MSGNRPDVRARRASYDSLELTLDIERVLDVSARQPVRARFRFDAESPLVVCVEFLIAGGPRVLWRMGRDLLQQGLYSVSGLGDVQIWPSHPDVGATARLRLASRDMAALFELPVPALAEWLQRTYELVPAGHELAGIDWDVATTDLLRNPGTRSD</sequence>
<protein>
    <submittedName>
        <fullName evidence="7">Sporulation-specific cell division protein SsgB</fullName>
    </submittedName>
</protein>
<proteinExistence type="inferred from homology"/>
<evidence type="ECO:0000256" key="1">
    <source>
        <dbReference type="ARBA" id="ARBA00004431"/>
    </source>
</evidence>
<gene>
    <name evidence="7" type="ORF">SCOCK_10269</name>
</gene>